<dbReference type="SUPFAM" id="SSF53800">
    <property type="entry name" value="Chelatase"/>
    <property type="match status" value="1"/>
</dbReference>
<dbReference type="Gene3D" id="3.40.50.1400">
    <property type="match status" value="2"/>
</dbReference>
<dbReference type="RefSeq" id="WP_034720561.1">
    <property type="nucleotide sequence ID" value="NZ_AWQS01000237.1"/>
</dbReference>
<dbReference type="PANTHER" id="PTHR33542:SF5">
    <property type="entry name" value="FERROCHELATASE CHE1"/>
    <property type="match status" value="1"/>
</dbReference>
<proteinExistence type="predicted"/>
<dbReference type="Pfam" id="PF01903">
    <property type="entry name" value="CbiX"/>
    <property type="match status" value="2"/>
</dbReference>
<dbReference type="PATRIC" id="fig|584657.3.peg.3646"/>
<dbReference type="Proteomes" id="UP000019494">
    <property type="component" value="Unassembled WGS sequence"/>
</dbReference>
<accession>W9GEJ7</accession>
<dbReference type="PANTHER" id="PTHR33542">
    <property type="entry name" value="SIROHYDROCHLORIN FERROCHELATASE, CHLOROPLASTIC"/>
    <property type="match status" value="1"/>
</dbReference>
<dbReference type="InterPro" id="IPR050963">
    <property type="entry name" value="Sirohydro_Cobaltochel/CbiX"/>
</dbReference>
<reference evidence="4" key="1">
    <citation type="submission" date="2013-08" db="EMBL/GenBank/DDBJ databases">
        <title>Intrasporangium oryzae NRRL B-24470.</title>
        <authorList>
            <person name="Liu H."/>
            <person name="Wang G."/>
        </authorList>
    </citation>
    <scope>NUCLEOTIDE SEQUENCE [LARGE SCALE GENOMIC DNA]</scope>
    <source>
        <strain evidence="4">Q5-1</strain>
    </source>
</reference>
<keyword evidence="1" id="KW-0479">Metal-binding</keyword>
<dbReference type="AlphaFoldDB" id="W9GEJ7"/>
<keyword evidence="4" id="KW-1185">Reference proteome</keyword>
<dbReference type="GO" id="GO:0046872">
    <property type="term" value="F:metal ion binding"/>
    <property type="evidence" value="ECO:0007669"/>
    <property type="project" value="UniProtKB-KW"/>
</dbReference>
<evidence type="ECO:0000256" key="2">
    <source>
        <dbReference type="ARBA" id="ARBA00023239"/>
    </source>
</evidence>
<name>W9GEJ7_9MICO</name>
<dbReference type="CDD" id="cd03416">
    <property type="entry name" value="CbiX_SirB_N"/>
    <property type="match status" value="1"/>
</dbReference>
<evidence type="ECO:0000313" key="3">
    <source>
        <dbReference type="EMBL" id="EWT04480.1"/>
    </source>
</evidence>
<dbReference type="OrthoDB" id="7345302at2"/>
<sequence length="225" mass="23427">MDPVLVACSHGTASPEGQAAVRGLVDAVARRRPDLDVRAAFVDVQEPSPAAVLADLDGRPARLVPLLLSAGYHVFVDLTDAARAVPGTTVAPALGPDPRLIHLLRERLGPRQIHPGETVVLVAAGSSNESALRDCETAATHLGELLDVRVTAAYLSAAEPRLEDVVAHEHADGHGVIAASYLLAPGFFADRAARCGAQHVAPPLLLAGEPAPAALVDLVLERYVS</sequence>
<dbReference type="InterPro" id="IPR002762">
    <property type="entry name" value="CbiX-like"/>
</dbReference>
<dbReference type="GO" id="GO:0016829">
    <property type="term" value="F:lyase activity"/>
    <property type="evidence" value="ECO:0007669"/>
    <property type="project" value="UniProtKB-KW"/>
</dbReference>
<evidence type="ECO:0000313" key="4">
    <source>
        <dbReference type="Proteomes" id="UP000019494"/>
    </source>
</evidence>
<protein>
    <submittedName>
        <fullName evidence="3">Cobalamin biosynthesis protein CbiX</fullName>
    </submittedName>
</protein>
<dbReference type="EMBL" id="AWQS01000237">
    <property type="protein sequence ID" value="EWT04480.1"/>
    <property type="molecule type" value="Genomic_DNA"/>
</dbReference>
<evidence type="ECO:0000256" key="1">
    <source>
        <dbReference type="ARBA" id="ARBA00022723"/>
    </source>
</evidence>
<keyword evidence="2" id="KW-0456">Lyase</keyword>
<organism evidence="3 4">
    <name type="scientific">Intrasporangium chromatireducens Q5-1</name>
    <dbReference type="NCBI Taxonomy" id="584657"/>
    <lineage>
        <taxon>Bacteria</taxon>
        <taxon>Bacillati</taxon>
        <taxon>Actinomycetota</taxon>
        <taxon>Actinomycetes</taxon>
        <taxon>Micrococcales</taxon>
        <taxon>Intrasporangiaceae</taxon>
        <taxon>Intrasporangium</taxon>
    </lineage>
</organism>
<comment type="caution">
    <text evidence="3">The sequence shown here is derived from an EMBL/GenBank/DDBJ whole genome shotgun (WGS) entry which is preliminary data.</text>
</comment>
<gene>
    <name evidence="3" type="ORF">N864_12820</name>
</gene>